<feature type="compositionally biased region" description="Pro residues" evidence="1">
    <location>
        <begin position="759"/>
        <end position="769"/>
    </location>
</feature>
<dbReference type="AlphaFoldDB" id="A0A2U1MQC8"/>
<reference evidence="2 3" key="1">
    <citation type="journal article" date="2018" name="Mol. Plant">
        <title>The genome of Artemisia annua provides insight into the evolution of Asteraceae family and artemisinin biosynthesis.</title>
        <authorList>
            <person name="Shen Q."/>
            <person name="Zhang L."/>
            <person name="Liao Z."/>
            <person name="Wang S."/>
            <person name="Yan T."/>
            <person name="Shi P."/>
            <person name="Liu M."/>
            <person name="Fu X."/>
            <person name="Pan Q."/>
            <person name="Wang Y."/>
            <person name="Lv Z."/>
            <person name="Lu X."/>
            <person name="Zhang F."/>
            <person name="Jiang W."/>
            <person name="Ma Y."/>
            <person name="Chen M."/>
            <person name="Hao X."/>
            <person name="Li L."/>
            <person name="Tang Y."/>
            <person name="Lv G."/>
            <person name="Zhou Y."/>
            <person name="Sun X."/>
            <person name="Brodelius P.E."/>
            <person name="Rose J.K.C."/>
            <person name="Tang K."/>
        </authorList>
    </citation>
    <scope>NUCLEOTIDE SEQUENCE [LARGE SCALE GENOMIC DNA]</scope>
    <source>
        <strain evidence="3">cv. Huhao1</strain>
        <tissue evidence="2">Leaf</tissue>
    </source>
</reference>
<sequence>MRIKGKAVSNSWATGIPVESIDPLVYHAGVTNGNSILTSGNDSVGSILDGHNVNTTYNIGSSSDIGGSGSQSWVGCPVSDGFPAFTPATQSTVDDLQQVCVIAASGMVSSSFDHQPVPVMRSVFPEPSVPVQITTVDGCVATFVTSNNVPASTSIVDQNAPVEGGAQFRSSDTSHNTPVVLDFSRSAMLRNHEAASCVYNVGVSDPQTRAPARRRNRARGTRGPVNRQPTWTGRSSTRDSNSLPVYGPPAPPQLEGAPLDYMSFGSCDRVCQHCNALFWIEEKMAGLPVSAAPQYHKCCAGGRAVLRTYTQHPRSVLRQEVVDGLIHFLNENNALVRLFRTARDKLLEGDIPNFQIRLFGVAGASQYELPTADSIGVIVYEGGPESMTDYDVVIERHSREPESVNKLHPSYMSLQFPLLFIYGEEGYHLNLRLRNLDGSDAEEEKKMTMKIYYAYQKMELTSDVETASKMAGPVIPQRSLAYFSELDPTDNSKFIEARIYRKWTAMKGTAIQANADLKEKERQEHDLQLNCVYKIQGFGFEKTDSWGKTLDNDITLCFGKHTQIDLLNDDNYPYHYFNFAAYNELGSRLEKKNPILTDWEQEKTRNRVPLATLLQIDPNTQQDVTILRIDNTQDWYYQKCDECGGKLKHGFIHGHCHPYGSQPKPERSPHTEGLIKDVDTLLEEVADKNPQSIPPQILALVNTRHVLQFRFAKPVTKGPPTFVLQKVMDHPPSILPTQSEAPSSSATITMATQSTTGVSPPPATPPPSQDTPVGIPDTPHLPVSSNVRKELFPDYADEEESQQPKKQKIN</sequence>
<proteinExistence type="predicted"/>
<feature type="compositionally biased region" description="Basic residues" evidence="1">
    <location>
        <begin position="211"/>
        <end position="220"/>
    </location>
</feature>
<evidence type="ECO:0008006" key="4">
    <source>
        <dbReference type="Google" id="ProtNLM"/>
    </source>
</evidence>
<gene>
    <name evidence="2" type="ORF">CTI12_AA311720</name>
</gene>
<feature type="region of interest" description="Disordered" evidence="1">
    <location>
        <begin position="205"/>
        <end position="251"/>
    </location>
</feature>
<evidence type="ECO:0000313" key="2">
    <source>
        <dbReference type="EMBL" id="PWA63481.1"/>
    </source>
</evidence>
<keyword evidence="3" id="KW-1185">Reference proteome</keyword>
<comment type="caution">
    <text evidence="2">The sequence shown here is derived from an EMBL/GenBank/DDBJ whole genome shotgun (WGS) entry which is preliminary data.</text>
</comment>
<dbReference type="PANTHER" id="PTHR45786:SF74">
    <property type="entry name" value="ATP-DEPENDENT DNA HELICASE"/>
    <property type="match status" value="1"/>
</dbReference>
<name>A0A2U1MQC8_ARTAN</name>
<dbReference type="EMBL" id="PKPP01004630">
    <property type="protein sequence ID" value="PWA63481.1"/>
    <property type="molecule type" value="Genomic_DNA"/>
</dbReference>
<dbReference type="Proteomes" id="UP000245207">
    <property type="component" value="Unassembled WGS sequence"/>
</dbReference>
<evidence type="ECO:0000256" key="1">
    <source>
        <dbReference type="SAM" id="MobiDB-lite"/>
    </source>
</evidence>
<evidence type="ECO:0000313" key="3">
    <source>
        <dbReference type="Proteomes" id="UP000245207"/>
    </source>
</evidence>
<protein>
    <recommendedName>
        <fullName evidence="4">Helitron helicase-like domain-containing protein</fullName>
    </recommendedName>
</protein>
<feature type="compositionally biased region" description="Polar residues" evidence="1">
    <location>
        <begin position="227"/>
        <end position="243"/>
    </location>
</feature>
<organism evidence="2 3">
    <name type="scientific">Artemisia annua</name>
    <name type="common">Sweet wormwood</name>
    <dbReference type="NCBI Taxonomy" id="35608"/>
    <lineage>
        <taxon>Eukaryota</taxon>
        <taxon>Viridiplantae</taxon>
        <taxon>Streptophyta</taxon>
        <taxon>Embryophyta</taxon>
        <taxon>Tracheophyta</taxon>
        <taxon>Spermatophyta</taxon>
        <taxon>Magnoliopsida</taxon>
        <taxon>eudicotyledons</taxon>
        <taxon>Gunneridae</taxon>
        <taxon>Pentapetalae</taxon>
        <taxon>asterids</taxon>
        <taxon>campanulids</taxon>
        <taxon>Asterales</taxon>
        <taxon>Asteraceae</taxon>
        <taxon>Asteroideae</taxon>
        <taxon>Anthemideae</taxon>
        <taxon>Artemisiinae</taxon>
        <taxon>Artemisia</taxon>
    </lineage>
</organism>
<accession>A0A2U1MQC8</accession>
<dbReference type="PANTHER" id="PTHR45786">
    <property type="entry name" value="DNA BINDING PROTEIN-LIKE"/>
    <property type="match status" value="1"/>
</dbReference>
<feature type="region of interest" description="Disordered" evidence="1">
    <location>
        <begin position="753"/>
        <end position="810"/>
    </location>
</feature>